<evidence type="ECO:0000256" key="1">
    <source>
        <dbReference type="ARBA" id="ARBA00009995"/>
    </source>
</evidence>
<keyword evidence="4" id="KW-1185">Reference proteome</keyword>
<comment type="similarity">
    <text evidence="1">Belongs to the UDP-glycosyltransferase family.</text>
</comment>
<dbReference type="SUPFAM" id="SSF53756">
    <property type="entry name" value="UDP-Glycosyltransferase/glycogen phosphorylase"/>
    <property type="match status" value="1"/>
</dbReference>
<dbReference type="PANTHER" id="PTHR11926">
    <property type="entry name" value="GLUCOSYL/GLUCURONOSYL TRANSFERASES"/>
    <property type="match status" value="1"/>
</dbReference>
<dbReference type="GO" id="GO:0080044">
    <property type="term" value="F:quercetin 7-O-glucosyltransferase activity"/>
    <property type="evidence" value="ECO:0007669"/>
    <property type="project" value="TreeGrafter"/>
</dbReference>
<evidence type="ECO:0000313" key="4">
    <source>
        <dbReference type="Proteomes" id="UP001141552"/>
    </source>
</evidence>
<evidence type="ECO:0000256" key="2">
    <source>
        <dbReference type="ARBA" id="ARBA00022679"/>
    </source>
</evidence>
<dbReference type="FunFam" id="3.40.50.2000:FF:000138">
    <property type="entry name" value="Glycosyltransferase"/>
    <property type="match status" value="1"/>
</dbReference>
<dbReference type="Gene3D" id="3.40.50.2000">
    <property type="entry name" value="Glycogen Phosphorylase B"/>
    <property type="match status" value="2"/>
</dbReference>
<protein>
    <recommendedName>
        <fullName evidence="5">Glycosyltransferase</fullName>
    </recommendedName>
</protein>
<sequence length="457" mass="51349">MDPVAVDSTTVCHVVAIPFPGRSHINPMMNLCKLLASRKPDILISFVVTEEWLGYIKSEPKPDCLNFKTIPNVIPPEHLKTVDFPAFYEAVMTNMEAPFEQLLDRLQPPVTAIIGEIEVRWAIGLGIRRNIPVAAFWTMSAKFLSMLYHFQIFAQDQGSPIDLLENVDKIPGISPSSVAELGTIFQRNDLRVLQLALECIANVPGAQYLLSTSIYELEPQIIDLLKATFPCPIYSIGPAIPYLELEDRSLKPNCGHNCPDYIKWLDSHPKNSVLYISFGSFITISSTQMDEIAAGLRDGGVRFLFIARGAASQFEDMCNDKGLVLPWCDQLKVLCHPSIAGFWTHCGWNSTMEAVFAGVPMLTFPHFLDQDSNSRQIVEDWRIGMLVKQESKEDNFLTREEIAEAVQKFMHSARHEDNEMRLRARELRNLCQPAVAECGSSATNIDAFVRDIIKNNC</sequence>
<dbReference type="Proteomes" id="UP001141552">
    <property type="component" value="Unassembled WGS sequence"/>
</dbReference>
<dbReference type="PANTHER" id="PTHR11926:SF774">
    <property type="entry name" value="UDP-GLYCOSYLTRANSFERASE 85A1-RELATED"/>
    <property type="match status" value="1"/>
</dbReference>
<dbReference type="GO" id="GO:0080043">
    <property type="term" value="F:quercetin 3-O-glucosyltransferase activity"/>
    <property type="evidence" value="ECO:0007669"/>
    <property type="project" value="TreeGrafter"/>
</dbReference>
<dbReference type="InterPro" id="IPR002213">
    <property type="entry name" value="UDP_glucos_trans"/>
</dbReference>
<gene>
    <name evidence="3" type="ORF">Tsubulata_000403</name>
</gene>
<dbReference type="CDD" id="cd03784">
    <property type="entry name" value="GT1_Gtf-like"/>
    <property type="match status" value="1"/>
</dbReference>
<evidence type="ECO:0008006" key="5">
    <source>
        <dbReference type="Google" id="ProtNLM"/>
    </source>
</evidence>
<reference evidence="3" key="1">
    <citation type="submission" date="2022-02" db="EMBL/GenBank/DDBJ databases">
        <authorList>
            <person name="Henning P.M."/>
            <person name="McCubbin A.G."/>
            <person name="Shore J.S."/>
        </authorList>
    </citation>
    <scope>NUCLEOTIDE SEQUENCE</scope>
    <source>
        <strain evidence="3">F60SS</strain>
        <tissue evidence="3">Leaves</tissue>
    </source>
</reference>
<dbReference type="AlphaFoldDB" id="A0A9Q0FYY4"/>
<dbReference type="EMBL" id="JAKUCV010003031">
    <property type="protein sequence ID" value="KAJ4840484.1"/>
    <property type="molecule type" value="Genomic_DNA"/>
</dbReference>
<proteinExistence type="inferred from homology"/>
<dbReference type="OrthoDB" id="5835829at2759"/>
<comment type="caution">
    <text evidence="3">The sequence shown here is derived from an EMBL/GenBank/DDBJ whole genome shotgun (WGS) entry which is preliminary data.</text>
</comment>
<accession>A0A9Q0FYY4</accession>
<reference evidence="3" key="2">
    <citation type="journal article" date="2023" name="Plants (Basel)">
        <title>Annotation of the Turnera subulata (Passifloraceae) Draft Genome Reveals the S-Locus Evolved after the Divergence of Turneroideae from Passifloroideae in a Stepwise Manner.</title>
        <authorList>
            <person name="Henning P.M."/>
            <person name="Roalson E.H."/>
            <person name="Mir W."/>
            <person name="McCubbin A.G."/>
            <person name="Shore J.S."/>
        </authorList>
    </citation>
    <scope>NUCLEOTIDE SEQUENCE</scope>
    <source>
        <strain evidence="3">F60SS</strain>
    </source>
</reference>
<name>A0A9Q0FYY4_9ROSI</name>
<dbReference type="Pfam" id="PF00201">
    <property type="entry name" value="UDPGT"/>
    <property type="match status" value="1"/>
</dbReference>
<keyword evidence="2" id="KW-0808">Transferase</keyword>
<organism evidence="3 4">
    <name type="scientific">Turnera subulata</name>
    <dbReference type="NCBI Taxonomy" id="218843"/>
    <lineage>
        <taxon>Eukaryota</taxon>
        <taxon>Viridiplantae</taxon>
        <taxon>Streptophyta</taxon>
        <taxon>Embryophyta</taxon>
        <taxon>Tracheophyta</taxon>
        <taxon>Spermatophyta</taxon>
        <taxon>Magnoliopsida</taxon>
        <taxon>eudicotyledons</taxon>
        <taxon>Gunneridae</taxon>
        <taxon>Pentapetalae</taxon>
        <taxon>rosids</taxon>
        <taxon>fabids</taxon>
        <taxon>Malpighiales</taxon>
        <taxon>Passifloraceae</taxon>
        <taxon>Turnera</taxon>
    </lineage>
</organism>
<evidence type="ECO:0000313" key="3">
    <source>
        <dbReference type="EMBL" id="KAJ4840484.1"/>
    </source>
</evidence>